<evidence type="ECO:0000256" key="2">
    <source>
        <dbReference type="SAM" id="Phobius"/>
    </source>
</evidence>
<dbReference type="RefSeq" id="WP_184475169.1">
    <property type="nucleotide sequence ID" value="NZ_JACHOV010000005.1"/>
</dbReference>
<evidence type="ECO:0008006" key="5">
    <source>
        <dbReference type="Google" id="ProtNLM"/>
    </source>
</evidence>
<comment type="caution">
    <text evidence="3">The sequence shown here is derived from an EMBL/GenBank/DDBJ whole genome shotgun (WGS) entry which is preliminary data.</text>
</comment>
<gene>
    <name evidence="3" type="ORF">HNQ99_001677</name>
</gene>
<keyword evidence="2" id="KW-0812">Transmembrane</keyword>
<dbReference type="EMBL" id="JACHOV010000005">
    <property type="protein sequence ID" value="MBB4641372.1"/>
    <property type="molecule type" value="Genomic_DNA"/>
</dbReference>
<dbReference type="Proteomes" id="UP000575068">
    <property type="component" value="Unassembled WGS sequence"/>
</dbReference>
<proteinExistence type="predicted"/>
<accession>A0A840HT65</accession>
<feature type="transmembrane region" description="Helical" evidence="2">
    <location>
        <begin position="23"/>
        <end position="46"/>
    </location>
</feature>
<evidence type="ECO:0000313" key="3">
    <source>
        <dbReference type="EMBL" id="MBB4641372.1"/>
    </source>
</evidence>
<keyword evidence="4" id="KW-1185">Reference proteome</keyword>
<feature type="region of interest" description="Disordered" evidence="1">
    <location>
        <begin position="56"/>
        <end position="91"/>
    </location>
</feature>
<dbReference type="AlphaFoldDB" id="A0A840HT65"/>
<protein>
    <recommendedName>
        <fullName evidence="5">Inner membrane protein</fullName>
    </recommendedName>
</protein>
<name>A0A840HT65_9SPHN</name>
<organism evidence="3 4">
    <name type="scientific">Rhizorhapis suberifaciens</name>
    <name type="common">corky root of lettuce</name>
    <dbReference type="NCBI Taxonomy" id="13656"/>
    <lineage>
        <taxon>Bacteria</taxon>
        <taxon>Pseudomonadati</taxon>
        <taxon>Pseudomonadota</taxon>
        <taxon>Alphaproteobacteria</taxon>
        <taxon>Sphingomonadales</taxon>
        <taxon>Sphingomonadaceae</taxon>
        <taxon>Rhizorhapis</taxon>
    </lineage>
</organism>
<sequence>MREIEREMGGDYHTGASAKPASYSFRVMAVLLLLAFLGGLTAMAFVMSRWDRWTGQDESVPQDRPARDELASATSDRNNRPSMIEGSHGQELKARVSELEDRIARINIQAEAASGNAARAEGLLIAFAARRALDTGAALGYIEGQLRLRFGEAQPRAVATIINAAREPVTLQDLQGQLEEIAPELIGHGKSENWWADMKREVGELVIFRHAATPSPLPARRLARARHLLEAARVDAALAEVTRMPGRAAGAKWMDQARRYIEARRALDLIETAAVLEPRHLLTADRSPVAAAPVDR</sequence>
<reference evidence="3 4" key="1">
    <citation type="submission" date="2020-08" db="EMBL/GenBank/DDBJ databases">
        <title>Genomic Encyclopedia of Type Strains, Phase IV (KMG-IV): sequencing the most valuable type-strain genomes for metagenomic binning, comparative biology and taxonomic classification.</title>
        <authorList>
            <person name="Goeker M."/>
        </authorList>
    </citation>
    <scope>NUCLEOTIDE SEQUENCE [LARGE SCALE GENOMIC DNA]</scope>
    <source>
        <strain evidence="3 4">DSM 7465</strain>
    </source>
</reference>
<keyword evidence="2" id="KW-0472">Membrane</keyword>
<evidence type="ECO:0000256" key="1">
    <source>
        <dbReference type="SAM" id="MobiDB-lite"/>
    </source>
</evidence>
<evidence type="ECO:0000313" key="4">
    <source>
        <dbReference type="Proteomes" id="UP000575068"/>
    </source>
</evidence>
<keyword evidence="2" id="KW-1133">Transmembrane helix</keyword>